<keyword evidence="1" id="KW-0732">Signal</keyword>
<evidence type="ECO:0000313" key="3">
    <source>
        <dbReference type="Proteomes" id="UP000217289"/>
    </source>
</evidence>
<dbReference type="OrthoDB" id="5512641at2"/>
<dbReference type="KEGG" id="mbd:MEBOL_000776"/>
<feature type="signal peptide" evidence="1">
    <location>
        <begin position="1"/>
        <end position="24"/>
    </location>
</feature>
<sequence>MRIVKFTAPLLLPVVLMSCGGTVAETAPPVVTRAAALLEGTSRGCSFLLSSRTRPGGYPPLTEILLTREATSSCEEGSGVVVLGTSYNGSSLSLLATEQGIAVGFTSKGSPSGSAAISVQLRHLDPQTLSVVRAASLAALNPFYAGYVYSGELTLLADGTTLEVRGSKHGTIPGETGGGAQYLATYPDFFTSTTPPTILAY</sequence>
<organism evidence="2 3">
    <name type="scientific">Melittangium boletus DSM 14713</name>
    <dbReference type="NCBI Taxonomy" id="1294270"/>
    <lineage>
        <taxon>Bacteria</taxon>
        <taxon>Pseudomonadati</taxon>
        <taxon>Myxococcota</taxon>
        <taxon>Myxococcia</taxon>
        <taxon>Myxococcales</taxon>
        <taxon>Cystobacterineae</taxon>
        <taxon>Archangiaceae</taxon>
        <taxon>Melittangium</taxon>
    </lineage>
</organism>
<dbReference type="PROSITE" id="PS51257">
    <property type="entry name" value="PROKAR_LIPOPROTEIN"/>
    <property type="match status" value="1"/>
</dbReference>
<keyword evidence="3" id="KW-1185">Reference proteome</keyword>
<dbReference type="AlphaFoldDB" id="A0A250I816"/>
<feature type="chain" id="PRO_5012490503" description="Lipoprotein" evidence="1">
    <location>
        <begin position="25"/>
        <end position="201"/>
    </location>
</feature>
<dbReference type="EMBL" id="CP022163">
    <property type="protein sequence ID" value="ATB27338.1"/>
    <property type="molecule type" value="Genomic_DNA"/>
</dbReference>
<dbReference type="RefSeq" id="WP_095976151.1">
    <property type="nucleotide sequence ID" value="NZ_CP022163.1"/>
</dbReference>
<dbReference type="Proteomes" id="UP000217289">
    <property type="component" value="Chromosome"/>
</dbReference>
<gene>
    <name evidence="2" type="ORF">MEBOL_000776</name>
</gene>
<evidence type="ECO:0000256" key="1">
    <source>
        <dbReference type="SAM" id="SignalP"/>
    </source>
</evidence>
<evidence type="ECO:0008006" key="4">
    <source>
        <dbReference type="Google" id="ProtNLM"/>
    </source>
</evidence>
<reference evidence="2 3" key="1">
    <citation type="submission" date="2017-06" db="EMBL/GenBank/DDBJ databases">
        <authorList>
            <person name="Kim H.J."/>
            <person name="Triplett B.A."/>
        </authorList>
    </citation>
    <scope>NUCLEOTIDE SEQUENCE [LARGE SCALE GENOMIC DNA]</scope>
    <source>
        <strain evidence="2 3">DSM 14713</strain>
    </source>
</reference>
<accession>A0A250I816</accession>
<protein>
    <recommendedName>
        <fullName evidence="4">Lipoprotein</fullName>
    </recommendedName>
</protein>
<evidence type="ECO:0000313" key="2">
    <source>
        <dbReference type="EMBL" id="ATB27338.1"/>
    </source>
</evidence>
<name>A0A250I816_9BACT</name>
<proteinExistence type="predicted"/>